<proteinExistence type="predicted"/>
<gene>
    <name evidence="1" type="ORF">A7K91_00340</name>
</gene>
<protein>
    <submittedName>
        <fullName evidence="1">Uncharacterized protein</fullName>
    </submittedName>
</protein>
<comment type="caution">
    <text evidence="1">The sequence shown here is derived from an EMBL/GenBank/DDBJ whole genome shotgun (WGS) entry which is preliminary data.</text>
</comment>
<keyword evidence="2" id="KW-1185">Reference proteome</keyword>
<dbReference type="EMBL" id="LYPA01000020">
    <property type="protein sequence ID" value="OBR69217.1"/>
    <property type="molecule type" value="Genomic_DNA"/>
</dbReference>
<evidence type="ECO:0000313" key="2">
    <source>
        <dbReference type="Proteomes" id="UP000092024"/>
    </source>
</evidence>
<sequence length="96" mass="11186">MKKRRKKEPSYQSAKNEKRRIANQKLTKRRFGYRRMIIWGSVGSSMYVENWGYQWVSGSADVDIEHCSGLVNVDIVHYSGSVNVDIGQRSYLTVKR</sequence>
<reference evidence="1 2" key="1">
    <citation type="submission" date="2016-05" db="EMBL/GenBank/DDBJ databases">
        <title>Paenibacillus oryzae. sp. nov., isolated from the rice root.</title>
        <authorList>
            <person name="Zhang J."/>
            <person name="Zhang X."/>
        </authorList>
    </citation>
    <scope>NUCLEOTIDE SEQUENCE [LARGE SCALE GENOMIC DNA]</scope>
    <source>
        <strain evidence="1 2">1DrF-4</strain>
    </source>
</reference>
<organism evidence="1 2">
    <name type="scientific">Paenibacillus oryzae</name>
    <dbReference type="NCBI Taxonomy" id="1844972"/>
    <lineage>
        <taxon>Bacteria</taxon>
        <taxon>Bacillati</taxon>
        <taxon>Bacillota</taxon>
        <taxon>Bacilli</taxon>
        <taxon>Bacillales</taxon>
        <taxon>Paenibacillaceae</taxon>
        <taxon>Paenibacillus</taxon>
    </lineage>
</organism>
<dbReference type="Proteomes" id="UP000092024">
    <property type="component" value="Unassembled WGS sequence"/>
</dbReference>
<accession>A0A1A5YUC2</accession>
<dbReference type="AlphaFoldDB" id="A0A1A5YUC2"/>
<evidence type="ECO:0000313" key="1">
    <source>
        <dbReference type="EMBL" id="OBR69217.1"/>
    </source>
</evidence>
<name>A0A1A5YUC2_9BACL</name>